<keyword evidence="1 2" id="KW-0371">Homeobox</keyword>
<feature type="DNA-binding region" description="Homeobox" evidence="1">
    <location>
        <begin position="32"/>
        <end position="91"/>
    </location>
</feature>
<evidence type="ECO:0000256" key="3">
    <source>
        <dbReference type="SAM" id="MobiDB-lite"/>
    </source>
</evidence>
<protein>
    <recommendedName>
        <fullName evidence="4">Homeobox domain-containing protein</fullName>
    </recommendedName>
</protein>
<dbReference type="GO" id="GO:0005634">
    <property type="term" value="C:nucleus"/>
    <property type="evidence" value="ECO:0007669"/>
    <property type="project" value="UniProtKB-SubCell"/>
</dbReference>
<accession>A0AAD4LSD9</accession>
<dbReference type="AlphaFoldDB" id="A0AAD4LSD9"/>
<name>A0AAD4LSD9_9AGAM</name>
<dbReference type="CDD" id="cd00086">
    <property type="entry name" value="homeodomain"/>
    <property type="match status" value="1"/>
</dbReference>
<dbReference type="PROSITE" id="PS50071">
    <property type="entry name" value="HOMEOBOX_2"/>
    <property type="match status" value="1"/>
</dbReference>
<evidence type="ECO:0000313" key="6">
    <source>
        <dbReference type="Proteomes" id="UP001201163"/>
    </source>
</evidence>
<organism evidence="5 6">
    <name type="scientific">Lactarius akahatsu</name>
    <dbReference type="NCBI Taxonomy" id="416441"/>
    <lineage>
        <taxon>Eukaryota</taxon>
        <taxon>Fungi</taxon>
        <taxon>Dikarya</taxon>
        <taxon>Basidiomycota</taxon>
        <taxon>Agaricomycotina</taxon>
        <taxon>Agaricomycetes</taxon>
        <taxon>Russulales</taxon>
        <taxon>Russulaceae</taxon>
        <taxon>Lactarius</taxon>
    </lineage>
</organism>
<comment type="caution">
    <text evidence="5">The sequence shown here is derived from an EMBL/GenBank/DDBJ whole genome shotgun (WGS) entry which is preliminary data.</text>
</comment>
<dbReference type="Gene3D" id="1.10.10.60">
    <property type="entry name" value="Homeodomain-like"/>
    <property type="match status" value="1"/>
</dbReference>
<dbReference type="GO" id="GO:0003677">
    <property type="term" value="F:DNA binding"/>
    <property type="evidence" value="ECO:0007669"/>
    <property type="project" value="UniProtKB-UniRule"/>
</dbReference>
<dbReference type="EMBL" id="JAKELL010000005">
    <property type="protein sequence ID" value="KAH8998697.1"/>
    <property type="molecule type" value="Genomic_DNA"/>
</dbReference>
<feature type="domain" description="Homeobox" evidence="4">
    <location>
        <begin position="30"/>
        <end position="90"/>
    </location>
</feature>
<dbReference type="SMART" id="SM00389">
    <property type="entry name" value="HOX"/>
    <property type="match status" value="1"/>
</dbReference>
<evidence type="ECO:0000256" key="1">
    <source>
        <dbReference type="PROSITE-ProRule" id="PRU00108"/>
    </source>
</evidence>
<gene>
    <name evidence="5" type="ORF">EDB92DRAFT_1836689</name>
</gene>
<evidence type="ECO:0000259" key="4">
    <source>
        <dbReference type="PROSITE" id="PS50071"/>
    </source>
</evidence>
<feature type="region of interest" description="Disordered" evidence="3">
    <location>
        <begin position="1"/>
        <end position="29"/>
    </location>
</feature>
<proteinExistence type="predicted"/>
<keyword evidence="1 2" id="KW-0238">DNA-binding</keyword>
<evidence type="ECO:0000256" key="2">
    <source>
        <dbReference type="RuleBase" id="RU000682"/>
    </source>
</evidence>
<dbReference type="InterPro" id="IPR001356">
    <property type="entry name" value="HD"/>
</dbReference>
<keyword evidence="6" id="KW-1185">Reference proteome</keyword>
<sequence>MAKLQSHKKIVFESDSRRPASTDGKHAVLSSRDPRTVCMTEDELAYLRASFRVNRWPERAEKERLARLIGKSYEKVHHWFSNQRQKMANVEKALNHPAASETPLQPRSLGIVHMTGTGSTKPEEYGVRPTAQDAFMCTGIPERSDVSVEDGARLLLEFVASVRAAHRTPSP</sequence>
<evidence type="ECO:0000313" key="5">
    <source>
        <dbReference type="EMBL" id="KAH8998697.1"/>
    </source>
</evidence>
<keyword evidence="1 2" id="KW-0539">Nucleus</keyword>
<comment type="subcellular location">
    <subcellularLocation>
        <location evidence="1 2">Nucleus</location>
    </subcellularLocation>
</comment>
<dbReference type="Pfam" id="PF00046">
    <property type="entry name" value="Homeodomain"/>
    <property type="match status" value="1"/>
</dbReference>
<feature type="compositionally biased region" description="Basic and acidic residues" evidence="3">
    <location>
        <begin position="10"/>
        <end position="26"/>
    </location>
</feature>
<reference evidence="5" key="1">
    <citation type="submission" date="2022-01" db="EMBL/GenBank/DDBJ databases">
        <title>Comparative genomics reveals a dynamic genome evolution in the ectomycorrhizal milk-cap (Lactarius) mushrooms.</title>
        <authorList>
            <consortium name="DOE Joint Genome Institute"/>
            <person name="Lebreton A."/>
            <person name="Tang N."/>
            <person name="Kuo A."/>
            <person name="LaButti K."/>
            <person name="Drula E."/>
            <person name="Barry K."/>
            <person name="Clum A."/>
            <person name="Lipzen A."/>
            <person name="Mousain D."/>
            <person name="Ng V."/>
            <person name="Wang R."/>
            <person name="Wang X."/>
            <person name="Dai Y."/>
            <person name="Henrissat B."/>
            <person name="Grigoriev I.V."/>
            <person name="Guerin-Laguette A."/>
            <person name="Yu F."/>
            <person name="Martin F.M."/>
        </authorList>
    </citation>
    <scope>NUCLEOTIDE SEQUENCE</scope>
    <source>
        <strain evidence="5">QP</strain>
    </source>
</reference>
<dbReference type="SUPFAM" id="SSF46689">
    <property type="entry name" value="Homeodomain-like"/>
    <property type="match status" value="1"/>
</dbReference>
<dbReference type="InterPro" id="IPR009057">
    <property type="entry name" value="Homeodomain-like_sf"/>
</dbReference>
<dbReference type="Proteomes" id="UP001201163">
    <property type="component" value="Unassembled WGS sequence"/>
</dbReference>